<evidence type="ECO:0000256" key="1">
    <source>
        <dbReference type="ARBA" id="ARBA00009865"/>
    </source>
</evidence>
<comment type="caution">
    <text evidence="8">The sequence shown here is derived from an EMBL/GenBank/DDBJ whole genome shotgun (WGS) entry which is preliminary data.</text>
</comment>
<keyword evidence="2 6" id="KW-0378">Hydrolase</keyword>
<evidence type="ECO:0000256" key="4">
    <source>
        <dbReference type="PIRSR" id="PIRSR606710-1"/>
    </source>
</evidence>
<dbReference type="GO" id="GO:0005975">
    <property type="term" value="P:carbohydrate metabolic process"/>
    <property type="evidence" value="ECO:0007669"/>
    <property type="project" value="InterPro"/>
</dbReference>
<feature type="active site" description="Proton acceptor" evidence="4">
    <location>
        <position position="15"/>
    </location>
</feature>
<dbReference type="GO" id="GO:0004553">
    <property type="term" value="F:hydrolase activity, hydrolyzing O-glycosyl compounds"/>
    <property type="evidence" value="ECO:0007669"/>
    <property type="project" value="InterPro"/>
</dbReference>
<gene>
    <name evidence="8" type="ORF">C8E03_107187</name>
</gene>
<dbReference type="Gene3D" id="2.60.120.200">
    <property type="match status" value="1"/>
</dbReference>
<accession>A0A318EKQ2</accession>
<dbReference type="Proteomes" id="UP000247523">
    <property type="component" value="Unassembled WGS sequence"/>
</dbReference>
<dbReference type="CDD" id="cd18617">
    <property type="entry name" value="GH43_XynB-like"/>
    <property type="match status" value="1"/>
</dbReference>
<dbReference type="EMBL" id="QICS01000007">
    <property type="protein sequence ID" value="PXV89210.1"/>
    <property type="molecule type" value="Genomic_DNA"/>
</dbReference>
<reference evidence="8 9" key="1">
    <citation type="submission" date="2018-05" db="EMBL/GenBank/DDBJ databases">
        <title>Genomic Encyclopedia of Type Strains, Phase IV (KMG-IV): sequencing the most valuable type-strain genomes for metagenomic binning, comparative biology and taxonomic classification.</title>
        <authorList>
            <person name="Goeker M."/>
        </authorList>
    </citation>
    <scope>NUCLEOTIDE SEQUENCE [LARGE SCALE GENOMIC DNA]</scope>
    <source>
        <strain evidence="8 9">DSM 28816</strain>
    </source>
</reference>
<dbReference type="Pfam" id="PF17851">
    <property type="entry name" value="GH43_C2"/>
    <property type="match status" value="1"/>
</dbReference>
<dbReference type="AlphaFoldDB" id="A0A318EKQ2"/>
<dbReference type="InterPro" id="IPR006710">
    <property type="entry name" value="Glyco_hydro_43"/>
</dbReference>
<proteinExistence type="inferred from homology"/>
<dbReference type="Pfam" id="PF04616">
    <property type="entry name" value="Glyco_hydro_43"/>
    <property type="match status" value="1"/>
</dbReference>
<dbReference type="RefSeq" id="WP_110291320.1">
    <property type="nucleotide sequence ID" value="NZ_QICS01000007.1"/>
</dbReference>
<evidence type="ECO:0000256" key="2">
    <source>
        <dbReference type="ARBA" id="ARBA00022801"/>
    </source>
</evidence>
<organism evidence="8 9">
    <name type="scientific">Lachnotalea glycerini</name>
    <dbReference type="NCBI Taxonomy" id="1763509"/>
    <lineage>
        <taxon>Bacteria</taxon>
        <taxon>Bacillati</taxon>
        <taxon>Bacillota</taxon>
        <taxon>Clostridia</taxon>
        <taxon>Lachnospirales</taxon>
        <taxon>Lachnospiraceae</taxon>
        <taxon>Lachnotalea</taxon>
    </lineage>
</organism>
<evidence type="ECO:0000313" key="9">
    <source>
        <dbReference type="Proteomes" id="UP000247523"/>
    </source>
</evidence>
<dbReference type="PANTHER" id="PTHR42812:SF12">
    <property type="entry name" value="BETA-XYLOSIDASE-RELATED"/>
    <property type="match status" value="1"/>
</dbReference>
<dbReference type="SUPFAM" id="SSF49899">
    <property type="entry name" value="Concanavalin A-like lectins/glucanases"/>
    <property type="match status" value="1"/>
</dbReference>
<dbReference type="InterPro" id="IPR051795">
    <property type="entry name" value="Glycosyl_Hydrlase_43"/>
</dbReference>
<dbReference type="InterPro" id="IPR041542">
    <property type="entry name" value="GH43_C2"/>
</dbReference>
<dbReference type="PANTHER" id="PTHR42812">
    <property type="entry name" value="BETA-XYLOSIDASE"/>
    <property type="match status" value="1"/>
</dbReference>
<feature type="site" description="Important for catalytic activity, responsible for pKa modulation of the active site Glu and correct orientation of both the proton donor and substrate" evidence="5">
    <location>
        <position position="123"/>
    </location>
</feature>
<comment type="similarity">
    <text evidence="1 6">Belongs to the glycosyl hydrolase 43 family.</text>
</comment>
<dbReference type="InterPro" id="IPR023296">
    <property type="entry name" value="Glyco_hydro_beta-prop_sf"/>
</dbReference>
<dbReference type="InterPro" id="IPR013320">
    <property type="entry name" value="ConA-like_dom_sf"/>
</dbReference>
<feature type="active site" description="Proton donor" evidence="4">
    <location>
        <position position="185"/>
    </location>
</feature>
<evidence type="ECO:0000259" key="7">
    <source>
        <dbReference type="Pfam" id="PF17851"/>
    </source>
</evidence>
<dbReference type="Gene3D" id="2.115.10.20">
    <property type="entry name" value="Glycosyl hydrolase domain, family 43"/>
    <property type="match status" value="1"/>
</dbReference>
<keyword evidence="3 6" id="KW-0326">Glycosidase</keyword>
<evidence type="ECO:0000256" key="6">
    <source>
        <dbReference type="RuleBase" id="RU361187"/>
    </source>
</evidence>
<protein>
    <submittedName>
        <fullName evidence="8">Alpha-N-arabinofuranosidase</fullName>
    </submittedName>
</protein>
<dbReference type="SUPFAM" id="SSF75005">
    <property type="entry name" value="Arabinanase/levansucrase/invertase"/>
    <property type="match status" value="1"/>
</dbReference>
<sequence length="516" mass="58642">MITISNPILSGFYPDPSICRVGDDFYLVNSSFAYFPGVPIFHSKDMAHWEQIGNILDRNSQLPLKGCGHSQGIFAPTIRYFNGTFYMITTNVSGGGNFIVTTKNPKGPWSEPYFLGEDATGIDPSLFFDEDGSCYYVGTRPNPKGVRYNGDWEIWVSKLDLQTMKLTGENHKIWKGALNNVIWPEGPHLYQKNGYYYVMIAEGGTGPNHSITVARSKEVMGTYENNPNNPILTHRHLGSNYPIIYVGHGDLVDDEKGNWYMIMLASRPCEGFTNLGRETFLAKVIWENNWPVVNPGIGKLEEKLMLQGEAFYKLPRQSTYHFMNQKLDDAFVMLRNPEEGMYNMAEREGYLRMRLYKDNLKKAANPAYIGVRQQGYYYQSDTLLDFTANQDGEEAGIAVLQSNLYHIRFGKIMEHKEEWLIVALCENGTDTIISKQKAPRGKLELRIINRGQKADFYYRVKEEFLPIASGVDMYKLSTEVAGGFTGCTIGMYASSNGWESVNYADFGWFSYETIKI</sequence>
<feature type="domain" description="Beta-xylosidase C-terminal Concanavalin A-like" evidence="7">
    <location>
        <begin position="320"/>
        <end position="512"/>
    </location>
</feature>
<evidence type="ECO:0000256" key="5">
    <source>
        <dbReference type="PIRSR" id="PIRSR606710-2"/>
    </source>
</evidence>
<name>A0A318EKQ2_9FIRM</name>
<evidence type="ECO:0000313" key="8">
    <source>
        <dbReference type="EMBL" id="PXV89210.1"/>
    </source>
</evidence>
<evidence type="ECO:0000256" key="3">
    <source>
        <dbReference type="ARBA" id="ARBA00023295"/>
    </source>
</evidence>